<dbReference type="Proteomes" id="UP000192917">
    <property type="component" value="Unassembled WGS sequence"/>
</dbReference>
<name>A0A1Y6B3K0_9PROT</name>
<dbReference type="Pfam" id="PF07750">
    <property type="entry name" value="GcrA"/>
    <property type="match status" value="1"/>
</dbReference>
<dbReference type="InterPro" id="IPR011681">
    <property type="entry name" value="GcrA"/>
</dbReference>
<feature type="region of interest" description="Disordered" evidence="1">
    <location>
        <begin position="39"/>
        <end position="78"/>
    </location>
</feature>
<feature type="region of interest" description="Disordered" evidence="1">
    <location>
        <begin position="84"/>
        <end position="103"/>
    </location>
</feature>
<accession>A0A1Y6B3K0</accession>
<dbReference type="Gene3D" id="1.10.10.60">
    <property type="entry name" value="Homeodomain-like"/>
    <property type="match status" value="1"/>
</dbReference>
<dbReference type="STRING" id="560819.SAMN05428998_101245"/>
<evidence type="ECO:0000313" key="2">
    <source>
        <dbReference type="EMBL" id="SME89720.1"/>
    </source>
</evidence>
<gene>
    <name evidence="2" type="ORF">SAMN05428998_101245</name>
</gene>
<dbReference type="RefSeq" id="WP_085120601.1">
    <property type="nucleotide sequence ID" value="NZ_FWZX01000001.1"/>
</dbReference>
<reference evidence="2 3" key="1">
    <citation type="submission" date="2017-04" db="EMBL/GenBank/DDBJ databases">
        <authorList>
            <person name="Afonso C.L."/>
            <person name="Miller P.J."/>
            <person name="Scott M.A."/>
            <person name="Spackman E."/>
            <person name="Goraichik I."/>
            <person name="Dimitrov K.M."/>
            <person name="Suarez D.L."/>
            <person name="Swayne D.E."/>
        </authorList>
    </citation>
    <scope>NUCLEOTIDE SEQUENCE [LARGE SCALE GENOMIC DNA]</scope>
    <source>
        <strain evidence="2 3">USBA 355</strain>
    </source>
</reference>
<evidence type="ECO:0000256" key="1">
    <source>
        <dbReference type="SAM" id="MobiDB-lite"/>
    </source>
</evidence>
<dbReference type="AlphaFoldDB" id="A0A1Y6B3K0"/>
<organism evidence="2 3">
    <name type="scientific">Tistlia consotensis USBA 355</name>
    <dbReference type="NCBI Taxonomy" id="560819"/>
    <lineage>
        <taxon>Bacteria</taxon>
        <taxon>Pseudomonadati</taxon>
        <taxon>Pseudomonadota</taxon>
        <taxon>Alphaproteobacteria</taxon>
        <taxon>Rhodospirillales</taxon>
        <taxon>Rhodovibrionaceae</taxon>
        <taxon>Tistlia</taxon>
    </lineage>
</organism>
<keyword evidence="3" id="KW-1185">Reference proteome</keyword>
<evidence type="ECO:0000313" key="3">
    <source>
        <dbReference type="Proteomes" id="UP000192917"/>
    </source>
</evidence>
<protein>
    <submittedName>
        <fullName evidence="2">GcrA cell cycle regulator</fullName>
    </submittedName>
</protein>
<proteinExistence type="predicted"/>
<dbReference type="EMBL" id="FWZX01000001">
    <property type="protein sequence ID" value="SME89720.1"/>
    <property type="molecule type" value="Genomic_DNA"/>
</dbReference>
<sequence>MTWTPDRIDELTRLWNTGHSASMIGKKLGVSKNAVVGKAHRLNLPARPSPIRKDARPAPRRRPAALPTPVVPDEPEGSVAAFEAPKPTRLAERRSGQSCQWPIGDPSDKSFHFCDDPALPGKPYCSKHCASAYIKKDRDRDRGESRVA</sequence>